<gene>
    <name evidence="5" type="ORF">FB384_003629</name>
</gene>
<dbReference type="PANTHER" id="PTHR30502:SF0">
    <property type="entry name" value="PHOSPHOENOLPYRUVATE CARBOXYLASE FAMILY PROTEIN"/>
    <property type="match status" value="1"/>
</dbReference>
<keyword evidence="6" id="KW-1185">Reference proteome</keyword>
<evidence type="ECO:0000256" key="1">
    <source>
        <dbReference type="ARBA" id="ARBA00005568"/>
    </source>
</evidence>
<dbReference type="InterPro" id="IPR005000">
    <property type="entry name" value="Aldolase/citrate-lyase_domain"/>
</dbReference>
<dbReference type="InterPro" id="IPR050251">
    <property type="entry name" value="HpcH-HpaI_aldolase"/>
</dbReference>
<evidence type="ECO:0000259" key="4">
    <source>
        <dbReference type="Pfam" id="PF03328"/>
    </source>
</evidence>
<proteinExistence type="inferred from homology"/>
<reference evidence="5 6" key="1">
    <citation type="submission" date="2020-08" db="EMBL/GenBank/DDBJ databases">
        <title>Sequencing the genomes of 1000 actinobacteria strains.</title>
        <authorList>
            <person name="Klenk H.-P."/>
        </authorList>
    </citation>
    <scope>NUCLEOTIDE SEQUENCE [LARGE SCALE GENOMIC DNA]</scope>
    <source>
        <strain evidence="5 6">DSM 45267</strain>
    </source>
</reference>
<sequence length="248" mass="25056">MTAKSELKRRLSAGDRLRGGLVRMPSDYLVELCGIGGLDFVLIDCEHGPADLVPLQQHIQAAQARGIGVLIRVGHDEPAFTLRVLDLGAEGVVVPHVDTPEQARRAVSAARYPPLGERGFATYSRAGSFGATGAVEHLANAAETTLVIPMLETESACAAAGDIAAVDGVDALMIGPADLAVSMGRPGGTADPAVRAAADGAVDAAAEAGTPLVTIVSTTEAAAAAPAGAVVFNLAHILLGTVRGLASA</sequence>
<dbReference type="Pfam" id="PF03328">
    <property type="entry name" value="HpcH_HpaI"/>
    <property type="match status" value="1"/>
</dbReference>
<comment type="similarity">
    <text evidence="1">Belongs to the HpcH/HpaI aldolase family.</text>
</comment>
<dbReference type="PANTHER" id="PTHR30502">
    <property type="entry name" value="2-KETO-3-DEOXY-L-RHAMNONATE ALDOLASE"/>
    <property type="match status" value="1"/>
</dbReference>
<evidence type="ECO:0000313" key="6">
    <source>
        <dbReference type="Proteomes" id="UP000564573"/>
    </source>
</evidence>
<keyword evidence="2" id="KW-0479">Metal-binding</keyword>
<comment type="caution">
    <text evidence="5">The sequence shown here is derived from an EMBL/GenBank/DDBJ whole genome shotgun (WGS) entry which is preliminary data.</text>
</comment>
<feature type="domain" description="HpcH/HpaI aldolase/citrate lyase" evidence="4">
    <location>
        <begin position="27"/>
        <end position="221"/>
    </location>
</feature>
<dbReference type="EC" id="4.1.2.52" evidence="5"/>
<dbReference type="GO" id="GO:0016832">
    <property type="term" value="F:aldehyde-lyase activity"/>
    <property type="evidence" value="ECO:0007669"/>
    <property type="project" value="TreeGrafter"/>
</dbReference>
<evidence type="ECO:0000256" key="2">
    <source>
        <dbReference type="ARBA" id="ARBA00022723"/>
    </source>
</evidence>
<accession>A0A839XYA0</accession>
<dbReference type="InterPro" id="IPR040442">
    <property type="entry name" value="Pyrv_kinase-like_dom_sf"/>
</dbReference>
<organism evidence="5 6">
    <name type="scientific">Prauserella sediminis</name>
    <dbReference type="NCBI Taxonomy" id="577680"/>
    <lineage>
        <taxon>Bacteria</taxon>
        <taxon>Bacillati</taxon>
        <taxon>Actinomycetota</taxon>
        <taxon>Actinomycetes</taxon>
        <taxon>Pseudonocardiales</taxon>
        <taxon>Pseudonocardiaceae</taxon>
        <taxon>Prauserella</taxon>
        <taxon>Prauserella salsuginis group</taxon>
    </lineage>
</organism>
<name>A0A839XYA0_9PSEU</name>
<dbReference type="AlphaFoldDB" id="A0A839XYA0"/>
<dbReference type="EMBL" id="JACIBS010000001">
    <property type="protein sequence ID" value="MBB3664725.1"/>
    <property type="molecule type" value="Genomic_DNA"/>
</dbReference>
<dbReference type="InterPro" id="IPR015813">
    <property type="entry name" value="Pyrv/PenolPyrv_kinase-like_dom"/>
</dbReference>
<evidence type="ECO:0000256" key="3">
    <source>
        <dbReference type="ARBA" id="ARBA00023239"/>
    </source>
</evidence>
<dbReference type="Proteomes" id="UP000564573">
    <property type="component" value="Unassembled WGS sequence"/>
</dbReference>
<keyword evidence="3 5" id="KW-0456">Lyase</keyword>
<dbReference type="RefSeq" id="WP_183784630.1">
    <property type="nucleotide sequence ID" value="NZ_JACIBS010000001.1"/>
</dbReference>
<evidence type="ECO:0000313" key="5">
    <source>
        <dbReference type="EMBL" id="MBB3664725.1"/>
    </source>
</evidence>
<protein>
    <submittedName>
        <fullName evidence="5">4-hydroxy-2-oxoheptanedioate aldolase</fullName>
        <ecNumber evidence="5">4.1.2.52</ecNumber>
    </submittedName>
</protein>
<dbReference type="GO" id="GO:0005737">
    <property type="term" value="C:cytoplasm"/>
    <property type="evidence" value="ECO:0007669"/>
    <property type="project" value="TreeGrafter"/>
</dbReference>
<dbReference type="SUPFAM" id="SSF51621">
    <property type="entry name" value="Phosphoenolpyruvate/pyruvate domain"/>
    <property type="match status" value="1"/>
</dbReference>
<dbReference type="GO" id="GO:0046872">
    <property type="term" value="F:metal ion binding"/>
    <property type="evidence" value="ECO:0007669"/>
    <property type="project" value="UniProtKB-KW"/>
</dbReference>
<dbReference type="Gene3D" id="3.20.20.60">
    <property type="entry name" value="Phosphoenolpyruvate-binding domains"/>
    <property type="match status" value="1"/>
</dbReference>